<dbReference type="AlphaFoldDB" id="A0A834MFI4"/>
<dbReference type="EMBL" id="JAACXV010006630">
    <property type="protein sequence ID" value="KAF7276464.1"/>
    <property type="molecule type" value="Genomic_DNA"/>
</dbReference>
<proteinExistence type="predicted"/>
<protein>
    <submittedName>
        <fullName evidence="1">Uncharacterized protein</fullName>
    </submittedName>
</protein>
<dbReference type="Proteomes" id="UP000625711">
    <property type="component" value="Unassembled WGS sequence"/>
</dbReference>
<organism evidence="1 2">
    <name type="scientific">Rhynchophorus ferrugineus</name>
    <name type="common">Red palm weevil</name>
    <name type="synonym">Curculio ferrugineus</name>
    <dbReference type="NCBI Taxonomy" id="354439"/>
    <lineage>
        <taxon>Eukaryota</taxon>
        <taxon>Metazoa</taxon>
        <taxon>Ecdysozoa</taxon>
        <taxon>Arthropoda</taxon>
        <taxon>Hexapoda</taxon>
        <taxon>Insecta</taxon>
        <taxon>Pterygota</taxon>
        <taxon>Neoptera</taxon>
        <taxon>Endopterygota</taxon>
        <taxon>Coleoptera</taxon>
        <taxon>Polyphaga</taxon>
        <taxon>Cucujiformia</taxon>
        <taxon>Curculionidae</taxon>
        <taxon>Dryophthorinae</taxon>
        <taxon>Rhynchophorus</taxon>
    </lineage>
</organism>
<evidence type="ECO:0000313" key="2">
    <source>
        <dbReference type="Proteomes" id="UP000625711"/>
    </source>
</evidence>
<evidence type="ECO:0000313" key="1">
    <source>
        <dbReference type="EMBL" id="KAF7276464.1"/>
    </source>
</evidence>
<dbReference type="OrthoDB" id="288203at2759"/>
<gene>
    <name evidence="1" type="ORF">GWI33_010275</name>
</gene>
<name>A0A834MFI4_RHYFE</name>
<accession>A0A834MFI4</accession>
<feature type="non-terminal residue" evidence="1">
    <location>
        <position position="35"/>
    </location>
</feature>
<keyword evidence="2" id="KW-1185">Reference proteome</keyword>
<reference evidence="1" key="1">
    <citation type="submission" date="2020-08" db="EMBL/GenBank/DDBJ databases">
        <title>Genome sequencing and assembly of the red palm weevil Rhynchophorus ferrugineus.</title>
        <authorList>
            <person name="Dias G.B."/>
            <person name="Bergman C.M."/>
            <person name="Manee M."/>
        </authorList>
    </citation>
    <scope>NUCLEOTIDE SEQUENCE</scope>
    <source>
        <strain evidence="1">AA-2017</strain>
        <tissue evidence="1">Whole larva</tissue>
    </source>
</reference>
<comment type="caution">
    <text evidence="1">The sequence shown here is derived from an EMBL/GenBank/DDBJ whole genome shotgun (WGS) entry which is preliminary data.</text>
</comment>
<sequence>MDVPREELKQIRVERPLYEHQELRDNFLYEKPIKI</sequence>